<comment type="caution">
    <text evidence="1">The sequence shown here is derived from an EMBL/GenBank/DDBJ whole genome shotgun (WGS) entry which is preliminary data.</text>
</comment>
<dbReference type="Gene3D" id="1.10.472.80">
    <property type="entry name" value="Ypt/Rab-GAP domain of gyp1p, domain 3"/>
    <property type="match status" value="1"/>
</dbReference>
<organism evidence="1 2">
    <name type="scientific">Cryptococcus wingfieldii CBS 7118</name>
    <dbReference type="NCBI Taxonomy" id="1295528"/>
    <lineage>
        <taxon>Eukaryota</taxon>
        <taxon>Fungi</taxon>
        <taxon>Dikarya</taxon>
        <taxon>Basidiomycota</taxon>
        <taxon>Agaricomycotina</taxon>
        <taxon>Tremellomycetes</taxon>
        <taxon>Tremellales</taxon>
        <taxon>Cryptococcaceae</taxon>
        <taxon>Cryptococcus</taxon>
    </lineage>
</organism>
<name>A0A1E3K734_9TREE</name>
<proteinExistence type="predicted"/>
<dbReference type="RefSeq" id="XP_019035204.1">
    <property type="nucleotide sequence ID" value="XM_019172262.1"/>
</dbReference>
<gene>
    <name evidence="1" type="ORF">L198_00072</name>
</gene>
<accession>A0A1E3K734</accession>
<keyword evidence="2" id="KW-1185">Reference proteome</keyword>
<protein>
    <submittedName>
        <fullName evidence="1">Uncharacterized protein</fullName>
    </submittedName>
</protein>
<reference evidence="1 2" key="1">
    <citation type="submission" date="2016-06" db="EMBL/GenBank/DDBJ databases">
        <title>Evolution of pathogenesis and genome organization in the Tremellales.</title>
        <authorList>
            <person name="Cuomo C."/>
            <person name="Litvintseva A."/>
            <person name="Heitman J."/>
            <person name="Chen Y."/>
            <person name="Sun S."/>
            <person name="Springer D."/>
            <person name="Dromer F."/>
            <person name="Young S."/>
            <person name="Zeng Q."/>
            <person name="Chapman S."/>
            <person name="Gujja S."/>
            <person name="Saif S."/>
            <person name="Birren B."/>
        </authorList>
    </citation>
    <scope>NUCLEOTIDE SEQUENCE [LARGE SCALE GENOMIC DNA]</scope>
    <source>
        <strain evidence="1 2">CBS 7118</strain>
    </source>
</reference>
<evidence type="ECO:0000313" key="1">
    <source>
        <dbReference type="EMBL" id="ODO08347.1"/>
    </source>
</evidence>
<dbReference type="Proteomes" id="UP000094819">
    <property type="component" value="Unassembled WGS sequence"/>
</dbReference>
<dbReference type="GeneID" id="30189287"/>
<dbReference type="InterPro" id="IPR035969">
    <property type="entry name" value="Rab-GAP_TBC_sf"/>
</dbReference>
<sequence>MGLYIYLSEQQLCAQLAGSLGPDHPSLLGRLRASSYGSQGPQGCCTRFLIIASLTILSLSRDRLLRLSQDHDSVLEYLQNLPQDSLMLPENFMKACEGVRYEEKEYRRTRAAVEKELMR</sequence>
<dbReference type="SUPFAM" id="SSF47923">
    <property type="entry name" value="Ypt/Rab-GAP domain of gyp1p"/>
    <property type="match status" value="1"/>
</dbReference>
<dbReference type="AlphaFoldDB" id="A0A1E3K734"/>
<dbReference type="EMBL" id="AWGH01000001">
    <property type="protein sequence ID" value="ODO08347.1"/>
    <property type="molecule type" value="Genomic_DNA"/>
</dbReference>
<evidence type="ECO:0000313" key="2">
    <source>
        <dbReference type="Proteomes" id="UP000094819"/>
    </source>
</evidence>